<dbReference type="InterPro" id="IPR023606">
    <property type="entry name" value="CoA-Trfase_III_dom_1_sf"/>
</dbReference>
<dbReference type="InterPro" id="IPR044855">
    <property type="entry name" value="CoA-Trfase_III_dom3_sf"/>
</dbReference>
<reference evidence="2" key="1">
    <citation type="submission" date="2020-02" db="EMBL/GenBank/DDBJ databases">
        <authorList>
            <person name="Meier V. D."/>
        </authorList>
    </citation>
    <scope>NUCLEOTIDE SEQUENCE</scope>
    <source>
        <strain evidence="2">AVDCRST_MAG93</strain>
    </source>
</reference>
<protein>
    <submittedName>
        <fullName evidence="2">L-carnitine dehydratase/bile acid-inducible protein F</fullName>
    </submittedName>
</protein>
<dbReference type="Gene3D" id="3.40.50.10540">
    <property type="entry name" value="Crotonobetainyl-coa:carnitine coa-transferase, domain 1"/>
    <property type="match status" value="1"/>
</dbReference>
<dbReference type="EMBL" id="CADCTR010001240">
    <property type="protein sequence ID" value="CAA9287466.1"/>
    <property type="molecule type" value="Genomic_DNA"/>
</dbReference>
<dbReference type="InterPro" id="IPR050483">
    <property type="entry name" value="CoA-transferase_III_domain"/>
</dbReference>
<dbReference type="PANTHER" id="PTHR48207">
    <property type="entry name" value="SUCCINATE--HYDROXYMETHYLGLUTARATE COA-TRANSFERASE"/>
    <property type="match status" value="1"/>
</dbReference>
<organism evidence="2">
    <name type="scientific">uncultured Chloroflexia bacterium</name>
    <dbReference type="NCBI Taxonomy" id="1672391"/>
    <lineage>
        <taxon>Bacteria</taxon>
        <taxon>Bacillati</taxon>
        <taxon>Chloroflexota</taxon>
        <taxon>Chloroflexia</taxon>
        <taxon>environmental samples</taxon>
    </lineage>
</organism>
<proteinExistence type="predicted"/>
<evidence type="ECO:0000313" key="2">
    <source>
        <dbReference type="EMBL" id="CAA9287466.1"/>
    </source>
</evidence>
<dbReference type="GO" id="GO:0008410">
    <property type="term" value="F:CoA-transferase activity"/>
    <property type="evidence" value="ECO:0007669"/>
    <property type="project" value="TreeGrafter"/>
</dbReference>
<dbReference type="SUPFAM" id="SSF89796">
    <property type="entry name" value="CoA-transferase family III (CaiB/BaiF)"/>
    <property type="match status" value="1"/>
</dbReference>
<dbReference type="Pfam" id="PF02515">
    <property type="entry name" value="CoA_transf_3"/>
    <property type="match status" value="1"/>
</dbReference>
<dbReference type="AlphaFoldDB" id="A0A6J4JU11"/>
<dbReference type="InterPro" id="IPR003673">
    <property type="entry name" value="CoA-Trfase_fam_III"/>
</dbReference>
<sequence length="396" mass="43019">MQQQTLTGIRVVDLTRAMAGPYGTMMLGDMGADVVKIEQPEKGDDTRSWGPPFIERESAYFLSVNRNKRSLTLNLKTEAARAVLWRLIEQADVIVENFSPGTAARLGFGYEDVRARRPQIVYCSISGFGQAGPARDRTAYDLIVQGASGLMSVTGAVGGEPTRFGVPIADIVAGMFAAYATVNALFHRERTGQGQYIDTSMLGGQMALLTYQAGIFFATGQAPRSTGNAHAILAPYQTFRTGDGFVNVAVGNDAIWARFCAAMSLDALVDDPRFERNSGRITNLPELVPLIEAVFTTLDTAEIIRRLEVASVPCGPISNLEEVFADPQVAHYELHQRVPHSTLGEIDQVGFPYHFSETPCRIDHAPPVLGQHTDDILGELGYTLDEIAALHEQGAV</sequence>
<dbReference type="PANTHER" id="PTHR48207:SF3">
    <property type="entry name" value="SUCCINATE--HYDROXYMETHYLGLUTARATE COA-TRANSFERASE"/>
    <property type="match status" value="1"/>
</dbReference>
<evidence type="ECO:0000256" key="1">
    <source>
        <dbReference type="ARBA" id="ARBA00022679"/>
    </source>
</evidence>
<accession>A0A6J4JU11</accession>
<name>A0A6J4JU11_9CHLR</name>
<gene>
    <name evidence="2" type="ORF">AVDCRST_MAG93-3647</name>
</gene>
<dbReference type="Gene3D" id="3.30.1540.10">
    <property type="entry name" value="formyl-coa transferase, domain 3"/>
    <property type="match status" value="1"/>
</dbReference>
<keyword evidence="1" id="KW-0808">Transferase</keyword>